<evidence type="ECO:0000256" key="2">
    <source>
        <dbReference type="ARBA" id="ARBA00022737"/>
    </source>
</evidence>
<dbReference type="NCBIfam" id="TIGR00756">
    <property type="entry name" value="PPR"/>
    <property type="match status" value="2"/>
</dbReference>
<dbReference type="PANTHER" id="PTHR46128:SF73">
    <property type="entry name" value="CRIB DOMAIN-CONTAINING PROTEIN"/>
    <property type="match status" value="1"/>
</dbReference>
<evidence type="ECO:0000256" key="3">
    <source>
        <dbReference type="PROSITE-ProRule" id="PRU00708"/>
    </source>
</evidence>
<keyword evidence="5" id="KW-1185">Reference proteome</keyword>
<dbReference type="OrthoDB" id="185373at2759"/>
<name>A0A1Q3BWF7_CEPFO</name>
<protein>
    <submittedName>
        <fullName evidence="4">PPR domain-containing protein/PPR_2 domain-containing protein</fullName>
    </submittedName>
</protein>
<evidence type="ECO:0000256" key="1">
    <source>
        <dbReference type="ARBA" id="ARBA00007626"/>
    </source>
</evidence>
<dbReference type="Gene3D" id="1.25.40.10">
    <property type="entry name" value="Tetratricopeptide repeat domain"/>
    <property type="match status" value="1"/>
</dbReference>
<comment type="caution">
    <text evidence="4">The sequence shown here is derived from an EMBL/GenBank/DDBJ whole genome shotgun (WGS) entry which is preliminary data.</text>
</comment>
<dbReference type="PANTHER" id="PTHR46128">
    <property type="entry name" value="MITOCHONDRIAL GROUP I INTRON SPLICING FACTOR CCM1"/>
    <property type="match status" value="1"/>
</dbReference>
<feature type="repeat" description="PPR" evidence="3">
    <location>
        <begin position="86"/>
        <end position="120"/>
    </location>
</feature>
<proteinExistence type="inferred from homology"/>
<sequence>IVRMKHYATVVTLIRQTILSGVEANTYLLCIFINCFCCLNRVDCSFSVLGNMFKLGLDSDVITCNGHLDEALEVFQVMQAKGIIPSIVCYNIVIDVMWKSGKLKIAKEIFSSLFAKGLRANVRTYNMIIHGLGKGLANEAYDLFRKMQENGCSPDDCSYCTIILGLL</sequence>
<comment type="similarity">
    <text evidence="1">Belongs to the PPR family. P subfamily.</text>
</comment>
<dbReference type="PROSITE" id="PS51375">
    <property type="entry name" value="PPR"/>
    <property type="match status" value="2"/>
</dbReference>
<reference evidence="5" key="1">
    <citation type="submission" date="2016-04" db="EMBL/GenBank/DDBJ databases">
        <title>Cephalotus genome sequencing.</title>
        <authorList>
            <person name="Fukushima K."/>
            <person name="Hasebe M."/>
            <person name="Fang X."/>
        </authorList>
    </citation>
    <scope>NUCLEOTIDE SEQUENCE [LARGE SCALE GENOMIC DNA]</scope>
    <source>
        <strain evidence="5">cv. St1</strain>
    </source>
</reference>
<feature type="repeat" description="PPR" evidence="3">
    <location>
        <begin position="121"/>
        <end position="154"/>
    </location>
</feature>
<dbReference type="InterPro" id="IPR050872">
    <property type="entry name" value="PPR_P_subfamily"/>
</dbReference>
<dbReference type="Pfam" id="PF01535">
    <property type="entry name" value="PPR"/>
    <property type="match status" value="1"/>
</dbReference>
<keyword evidence="2" id="KW-0677">Repeat</keyword>
<dbReference type="InterPro" id="IPR002885">
    <property type="entry name" value="PPR_rpt"/>
</dbReference>
<dbReference type="Proteomes" id="UP000187406">
    <property type="component" value="Unassembled WGS sequence"/>
</dbReference>
<organism evidence="4 5">
    <name type="scientific">Cephalotus follicularis</name>
    <name type="common">Albany pitcher plant</name>
    <dbReference type="NCBI Taxonomy" id="3775"/>
    <lineage>
        <taxon>Eukaryota</taxon>
        <taxon>Viridiplantae</taxon>
        <taxon>Streptophyta</taxon>
        <taxon>Embryophyta</taxon>
        <taxon>Tracheophyta</taxon>
        <taxon>Spermatophyta</taxon>
        <taxon>Magnoliopsida</taxon>
        <taxon>eudicotyledons</taxon>
        <taxon>Gunneridae</taxon>
        <taxon>Pentapetalae</taxon>
        <taxon>rosids</taxon>
        <taxon>fabids</taxon>
        <taxon>Oxalidales</taxon>
        <taxon>Cephalotaceae</taxon>
        <taxon>Cephalotus</taxon>
    </lineage>
</organism>
<dbReference type="EMBL" id="BDDD01000989">
    <property type="protein sequence ID" value="GAV72251.1"/>
    <property type="molecule type" value="Genomic_DNA"/>
</dbReference>
<dbReference type="Pfam" id="PF13041">
    <property type="entry name" value="PPR_2"/>
    <property type="match status" value="1"/>
</dbReference>
<dbReference type="InParanoid" id="A0A1Q3BWF7"/>
<dbReference type="STRING" id="3775.A0A1Q3BWF7"/>
<evidence type="ECO:0000313" key="4">
    <source>
        <dbReference type="EMBL" id="GAV72251.1"/>
    </source>
</evidence>
<evidence type="ECO:0000313" key="5">
    <source>
        <dbReference type="Proteomes" id="UP000187406"/>
    </source>
</evidence>
<dbReference type="AlphaFoldDB" id="A0A1Q3BWF7"/>
<feature type="non-terminal residue" evidence="4">
    <location>
        <position position="1"/>
    </location>
</feature>
<gene>
    <name evidence="4" type="ORF">CFOL_v3_15739</name>
</gene>
<dbReference type="InterPro" id="IPR011990">
    <property type="entry name" value="TPR-like_helical_dom_sf"/>
</dbReference>
<accession>A0A1Q3BWF7</accession>